<accession>A0A842YPL0</accession>
<comment type="caution">
    <text evidence="1">The sequence shown here is derived from an EMBL/GenBank/DDBJ whole genome shotgun (WGS) entry which is preliminary data.</text>
</comment>
<gene>
    <name evidence="1" type="ORF">DNK57_04380</name>
</gene>
<evidence type="ECO:0000313" key="1">
    <source>
        <dbReference type="EMBL" id="MBE2900054.1"/>
    </source>
</evidence>
<dbReference type="Gene3D" id="2.60.40.790">
    <property type="match status" value="1"/>
</dbReference>
<protein>
    <recommendedName>
        <fullName evidence="3">Hsp20/alpha crystallin family protein</fullName>
    </recommendedName>
</protein>
<evidence type="ECO:0008006" key="3">
    <source>
        <dbReference type="Google" id="ProtNLM"/>
    </source>
</evidence>
<dbReference type="Proteomes" id="UP000646659">
    <property type="component" value="Unassembled WGS sequence"/>
</dbReference>
<sequence length="98" mass="10979">MRDQMKLTYIPSAYITHTGKMYEIMVEVPGVKKGDIHLEMTEQGFCLNAEGERFKYSGCWSLAHRVKPETASAGFSDGLLRITVELAEDVKGLEIPVN</sequence>
<organism evidence="1 2">
    <name type="scientific">Methanothermobacter thermautotrophicus</name>
    <name type="common">Methanobacterium thermoformicicum</name>
    <dbReference type="NCBI Taxonomy" id="145262"/>
    <lineage>
        <taxon>Archaea</taxon>
        <taxon>Methanobacteriati</taxon>
        <taxon>Methanobacteriota</taxon>
        <taxon>Methanomada group</taxon>
        <taxon>Methanobacteria</taxon>
        <taxon>Methanobacteriales</taxon>
        <taxon>Methanobacteriaceae</taxon>
        <taxon>Methanothermobacter</taxon>
    </lineage>
</organism>
<evidence type="ECO:0000313" key="2">
    <source>
        <dbReference type="Proteomes" id="UP000646659"/>
    </source>
</evidence>
<reference evidence="1" key="1">
    <citation type="submission" date="2018-06" db="EMBL/GenBank/DDBJ databases">
        <title>Draft genome sequence of Methanothermobacter thermautotrophicus Strain WHS, a thermophilic, hydrogenotrophic methanogen isolated from Washburn Hot Springs in Yellowstone National Park, USA.</title>
        <authorList>
            <person name="Mckay L.J."/>
            <person name="Klingelsmith K."/>
            <person name="Inskeep W.P."/>
            <person name="Fields M.W."/>
        </authorList>
    </citation>
    <scope>NUCLEOTIDE SEQUENCE</scope>
    <source>
        <strain evidence="1">WHS</strain>
    </source>
</reference>
<dbReference type="CDD" id="cd06464">
    <property type="entry name" value="ACD_sHsps-like"/>
    <property type="match status" value="1"/>
</dbReference>
<dbReference type="InterPro" id="IPR008978">
    <property type="entry name" value="HSP20-like_chaperone"/>
</dbReference>
<dbReference type="AlphaFoldDB" id="A0A842YPL0"/>
<name>A0A842YPL0_METTF</name>
<dbReference type="EMBL" id="QKOF01000006">
    <property type="protein sequence ID" value="MBE2900054.1"/>
    <property type="molecule type" value="Genomic_DNA"/>
</dbReference>
<proteinExistence type="predicted"/>
<dbReference type="SUPFAM" id="SSF49764">
    <property type="entry name" value="HSP20-like chaperones"/>
    <property type="match status" value="1"/>
</dbReference>